<evidence type="ECO:0000313" key="2">
    <source>
        <dbReference type="Proteomes" id="UP000248724"/>
    </source>
</evidence>
<protein>
    <submittedName>
        <fullName evidence="1">Uncharacterized protein</fullName>
    </submittedName>
</protein>
<dbReference type="AlphaFoldDB" id="A0A2W5Z2E2"/>
<organism evidence="1 2">
    <name type="scientific">Candidatus Aeolococcus gillhamiae</name>
    <dbReference type="NCBI Taxonomy" id="3127015"/>
    <lineage>
        <taxon>Bacteria</taxon>
        <taxon>Bacillati</taxon>
        <taxon>Candidatus Dormiibacterota</taxon>
        <taxon>Candidatus Dormibacteria</taxon>
        <taxon>Candidatus Aeolococcales</taxon>
        <taxon>Candidatus Aeolococcaceae</taxon>
        <taxon>Candidatus Aeolococcus</taxon>
    </lineage>
</organism>
<evidence type="ECO:0000313" key="1">
    <source>
        <dbReference type="EMBL" id="PZR79519.1"/>
    </source>
</evidence>
<name>A0A2W5Z2E2_9BACT</name>
<gene>
    <name evidence="1" type="ORF">DLM65_10585</name>
</gene>
<reference evidence="1 2" key="1">
    <citation type="journal article" date="2017" name="Nature">
        <title>Atmospheric trace gases support primary production in Antarctic desert surface soil.</title>
        <authorList>
            <person name="Ji M."/>
            <person name="Greening C."/>
            <person name="Vanwonterghem I."/>
            <person name="Carere C.R."/>
            <person name="Bay S.K."/>
            <person name="Steen J.A."/>
            <person name="Montgomery K."/>
            <person name="Lines T."/>
            <person name="Beardall J."/>
            <person name="van Dorst J."/>
            <person name="Snape I."/>
            <person name="Stott M.B."/>
            <person name="Hugenholtz P."/>
            <person name="Ferrari B.C."/>
        </authorList>
    </citation>
    <scope>NUCLEOTIDE SEQUENCE [LARGE SCALE GENOMIC DNA]</scope>
    <source>
        <strain evidence="1">RRmetagenome_bin12</strain>
    </source>
</reference>
<proteinExistence type="predicted"/>
<accession>A0A2W5Z2E2</accession>
<dbReference type="EMBL" id="QHBU01000201">
    <property type="protein sequence ID" value="PZR79519.1"/>
    <property type="molecule type" value="Genomic_DNA"/>
</dbReference>
<dbReference type="Proteomes" id="UP000248724">
    <property type="component" value="Unassembled WGS sequence"/>
</dbReference>
<sequence>MQPVRRGARMSSRNRARRRQIVELPSAGQTVVSLMLRSVEDGGPWPLTRVLTALGAFDVERVGVARALGDRRGIPLFHSQELRWRNLALFLEARHGRDGVDELSLELPPWDDLVGAVDQEEVWRLIDTVAAASDAQFGSIGDGEPPEVLLPDDAPSLRAQLRRHLALLLPEWTGDDVEAAQATSARVLDASGLVLVTS</sequence>
<comment type="caution">
    <text evidence="1">The sequence shown here is derived from an EMBL/GenBank/DDBJ whole genome shotgun (WGS) entry which is preliminary data.</text>
</comment>